<sequence length="146" mass="16323">MKINLPFLSVIAIGFVLTPCGMIAETFAFQKAMDKVDKASECKAFITITDKASGAANTMELSVVLRYINDLKQDLQTLKIEDSRLRSLQERYLQFAGDMGDKLARAKRDQSQGDYAAFQAATSSLTTTGRRGIDLEQELQQYCRRP</sequence>
<dbReference type="AlphaFoldDB" id="A0A2W4WG15"/>
<organism evidence="1 2">
    <name type="scientific">Pseudanabaena frigida</name>
    <dbReference type="NCBI Taxonomy" id="945775"/>
    <lineage>
        <taxon>Bacteria</taxon>
        <taxon>Bacillati</taxon>
        <taxon>Cyanobacteriota</taxon>
        <taxon>Cyanophyceae</taxon>
        <taxon>Pseudanabaenales</taxon>
        <taxon>Pseudanabaenaceae</taxon>
        <taxon>Pseudanabaena</taxon>
    </lineage>
</organism>
<name>A0A2W4WG15_9CYAN</name>
<dbReference type="EMBL" id="QBML01000003">
    <property type="protein sequence ID" value="PZO44094.1"/>
    <property type="molecule type" value="Genomic_DNA"/>
</dbReference>
<evidence type="ECO:0000313" key="1">
    <source>
        <dbReference type="EMBL" id="PZO44094.1"/>
    </source>
</evidence>
<reference evidence="1 2" key="1">
    <citation type="submission" date="2018-04" db="EMBL/GenBank/DDBJ databases">
        <authorList>
            <person name="Go L.Y."/>
            <person name="Mitchell J.A."/>
        </authorList>
    </citation>
    <scope>NUCLEOTIDE SEQUENCE [LARGE SCALE GENOMIC DNA]</scope>
    <source>
        <strain evidence="1">ULC066bin1</strain>
    </source>
</reference>
<accession>A0A2W4WG15</accession>
<comment type="caution">
    <text evidence="1">The sequence shown here is derived from an EMBL/GenBank/DDBJ whole genome shotgun (WGS) entry which is preliminary data.</text>
</comment>
<dbReference type="Proteomes" id="UP000249467">
    <property type="component" value="Unassembled WGS sequence"/>
</dbReference>
<proteinExistence type="predicted"/>
<protein>
    <submittedName>
        <fullName evidence="1">Uncharacterized protein</fullName>
    </submittedName>
</protein>
<gene>
    <name evidence="1" type="ORF">DCF19_02480</name>
</gene>
<evidence type="ECO:0000313" key="2">
    <source>
        <dbReference type="Proteomes" id="UP000249467"/>
    </source>
</evidence>
<reference evidence="1 2" key="2">
    <citation type="submission" date="2018-06" db="EMBL/GenBank/DDBJ databases">
        <title>Metagenomic assembly of (sub)arctic Cyanobacteria and their associated microbiome from non-axenic cultures.</title>
        <authorList>
            <person name="Baurain D."/>
        </authorList>
    </citation>
    <scope>NUCLEOTIDE SEQUENCE [LARGE SCALE GENOMIC DNA]</scope>
    <source>
        <strain evidence="1">ULC066bin1</strain>
    </source>
</reference>